<dbReference type="PANTHER" id="PTHR11309:SF96">
    <property type="entry name" value="SECRETED FRIZZLED-RELATED PROTEIN 3"/>
    <property type="match status" value="1"/>
</dbReference>
<comment type="subcellular location">
    <subcellularLocation>
        <location evidence="1">Secreted</location>
    </subcellularLocation>
</comment>
<gene>
    <name evidence="13" type="ORF">OFUS_LOCUS13372</name>
</gene>
<dbReference type="Gene3D" id="1.10.2000.10">
    <property type="entry name" value="Frizzled cysteine-rich domain"/>
    <property type="match status" value="1"/>
</dbReference>
<feature type="disulfide bond" evidence="10">
    <location>
        <begin position="121"/>
        <end position="145"/>
    </location>
</feature>
<dbReference type="Proteomes" id="UP000749559">
    <property type="component" value="Unassembled WGS sequence"/>
</dbReference>
<keyword evidence="7" id="KW-0221">Differentiation</keyword>
<evidence type="ECO:0000256" key="7">
    <source>
        <dbReference type="ARBA" id="ARBA00022782"/>
    </source>
</evidence>
<dbReference type="Pfam" id="PF01392">
    <property type="entry name" value="Fz"/>
    <property type="match status" value="1"/>
</dbReference>
<dbReference type="GO" id="GO:0005737">
    <property type="term" value="C:cytoplasm"/>
    <property type="evidence" value="ECO:0007669"/>
    <property type="project" value="TreeGrafter"/>
</dbReference>
<evidence type="ECO:0000313" key="14">
    <source>
        <dbReference type="Proteomes" id="UP000749559"/>
    </source>
</evidence>
<dbReference type="Pfam" id="PF01759">
    <property type="entry name" value="NTR"/>
    <property type="match status" value="1"/>
</dbReference>
<comment type="similarity">
    <text evidence="2">Belongs to the secreted frizzled-related protein (sFRP) family.</text>
</comment>
<dbReference type="Gene3D" id="2.40.50.120">
    <property type="match status" value="1"/>
</dbReference>
<keyword evidence="9" id="KW-0325">Glycoprotein</keyword>
<dbReference type="SMART" id="SM00063">
    <property type="entry name" value="FRI"/>
    <property type="match status" value="1"/>
</dbReference>
<dbReference type="GO" id="GO:0030154">
    <property type="term" value="P:cell differentiation"/>
    <property type="evidence" value="ECO:0007669"/>
    <property type="project" value="UniProtKB-KW"/>
</dbReference>
<evidence type="ECO:0000256" key="6">
    <source>
        <dbReference type="ARBA" id="ARBA00022729"/>
    </source>
</evidence>
<evidence type="ECO:0000256" key="5">
    <source>
        <dbReference type="ARBA" id="ARBA00022687"/>
    </source>
</evidence>
<keyword evidence="4" id="KW-0964">Secreted</keyword>
<evidence type="ECO:0000256" key="3">
    <source>
        <dbReference type="ARBA" id="ARBA00022473"/>
    </source>
</evidence>
<dbReference type="InterPro" id="IPR018933">
    <property type="entry name" value="Netrin_module_non-TIMP"/>
</dbReference>
<keyword evidence="5" id="KW-0879">Wnt signaling pathway</keyword>
<dbReference type="AlphaFoldDB" id="A0A8J1YC10"/>
<evidence type="ECO:0000313" key="13">
    <source>
        <dbReference type="EMBL" id="CAH1787731.1"/>
    </source>
</evidence>
<feature type="compositionally biased region" description="Basic and acidic residues" evidence="11">
    <location>
        <begin position="313"/>
        <end position="327"/>
    </location>
</feature>
<evidence type="ECO:0000256" key="10">
    <source>
        <dbReference type="PROSITE-ProRule" id="PRU00090"/>
    </source>
</evidence>
<reference evidence="13" key="1">
    <citation type="submission" date="2022-03" db="EMBL/GenBank/DDBJ databases">
        <authorList>
            <person name="Martin C."/>
        </authorList>
    </citation>
    <scope>NUCLEOTIDE SEQUENCE</scope>
</reference>
<dbReference type="FunFam" id="1.10.2000.10:FF:000005">
    <property type="entry name" value="secreted frizzled-related protein 4"/>
    <property type="match status" value="1"/>
</dbReference>
<dbReference type="EMBL" id="CAIIXF020000006">
    <property type="protein sequence ID" value="CAH1787731.1"/>
    <property type="molecule type" value="Genomic_DNA"/>
</dbReference>
<dbReference type="SUPFAM" id="SSF63501">
    <property type="entry name" value="Frizzled cysteine-rich domain"/>
    <property type="match status" value="1"/>
</dbReference>
<accession>A0A8J1YC10</accession>
<evidence type="ECO:0000256" key="9">
    <source>
        <dbReference type="ARBA" id="ARBA00023180"/>
    </source>
</evidence>
<evidence type="ECO:0000256" key="4">
    <source>
        <dbReference type="ARBA" id="ARBA00022525"/>
    </source>
</evidence>
<dbReference type="InterPro" id="IPR001134">
    <property type="entry name" value="Netrin_domain"/>
</dbReference>
<feature type="compositionally biased region" description="Basic residues" evidence="11">
    <location>
        <begin position="328"/>
        <end position="351"/>
    </location>
</feature>
<evidence type="ECO:0000256" key="8">
    <source>
        <dbReference type="ARBA" id="ARBA00023157"/>
    </source>
</evidence>
<dbReference type="PROSITE" id="PS50189">
    <property type="entry name" value="NTR"/>
    <property type="match status" value="1"/>
</dbReference>
<feature type="signal peptide" evidence="12">
    <location>
        <begin position="1"/>
        <end position="40"/>
    </location>
</feature>
<comment type="caution">
    <text evidence="10">Lacks conserved residue(s) required for the propagation of feature annotation.</text>
</comment>
<feature type="region of interest" description="Disordered" evidence="11">
    <location>
        <begin position="292"/>
        <end position="366"/>
    </location>
</feature>
<dbReference type="OrthoDB" id="5946121at2759"/>
<feature type="compositionally biased region" description="Basic residues" evidence="11">
    <location>
        <begin position="303"/>
        <end position="312"/>
    </location>
</feature>
<feature type="chain" id="PRO_5043972239" evidence="12">
    <location>
        <begin position="41"/>
        <end position="366"/>
    </location>
</feature>
<comment type="caution">
    <text evidence="13">The sequence shown here is derived from an EMBL/GenBank/DDBJ whole genome shotgun (WGS) entry which is preliminary data.</text>
</comment>
<evidence type="ECO:0000256" key="11">
    <source>
        <dbReference type="SAM" id="MobiDB-lite"/>
    </source>
</evidence>
<evidence type="ECO:0000256" key="1">
    <source>
        <dbReference type="ARBA" id="ARBA00004613"/>
    </source>
</evidence>
<dbReference type="GO" id="GO:0035567">
    <property type="term" value="P:non-canonical Wnt signaling pathway"/>
    <property type="evidence" value="ECO:0007669"/>
    <property type="project" value="TreeGrafter"/>
</dbReference>
<organism evidence="13 14">
    <name type="scientific">Owenia fusiformis</name>
    <name type="common">Polychaete worm</name>
    <dbReference type="NCBI Taxonomy" id="6347"/>
    <lineage>
        <taxon>Eukaryota</taxon>
        <taxon>Metazoa</taxon>
        <taxon>Spiralia</taxon>
        <taxon>Lophotrochozoa</taxon>
        <taxon>Annelida</taxon>
        <taxon>Polychaeta</taxon>
        <taxon>Sedentaria</taxon>
        <taxon>Canalipalpata</taxon>
        <taxon>Sabellida</taxon>
        <taxon>Oweniida</taxon>
        <taxon>Oweniidae</taxon>
        <taxon>Owenia</taxon>
    </lineage>
</organism>
<dbReference type="InterPro" id="IPR008993">
    <property type="entry name" value="TIMP-like_OB-fold"/>
</dbReference>
<protein>
    <submittedName>
        <fullName evidence="13">Uncharacterized protein</fullName>
    </submittedName>
</protein>
<name>A0A8J1YC10_OWEFU</name>
<dbReference type="PROSITE" id="PS50038">
    <property type="entry name" value="FZ"/>
    <property type="match status" value="1"/>
</dbReference>
<dbReference type="InterPro" id="IPR015526">
    <property type="entry name" value="Frizzled/SFRP"/>
</dbReference>
<dbReference type="InterPro" id="IPR036790">
    <property type="entry name" value="Frizzled_dom_sf"/>
</dbReference>
<sequence length="366" mass="41820">MIHRTLRINFYRTMTGKLSKETVFALLTLILVLCPRQGETAQCEAIEIKLCRAMPYNMTRMPNLLHHSTQENAILAFEQFEQLINTSCSQDVLLFFLCSMYAPICTIDFQQDPIPPCKGVCEEAKRGCLPIMLKYNVSWPEALECEQLPLYDKGVCISPEAIVTSPPKGKPEKPEVKKECKCPKQPKLRKKLYSQKKFTYVIKASVENSQVSATASRRHVITQVKVKEVLKHSSAIPIKVDNFVELWTNDTCVCPKLADNKDYLIMGHEDQLISKLLFNAGSVAVPYKEKWKKRVKKWDSRGRGGKGRKRDRKNKENRSRGEKDSKGGKSKNKGGKKENRRKNKNGRRRKKGDRERKTTTSANGAR</sequence>
<dbReference type="GO" id="GO:0017147">
    <property type="term" value="F:Wnt-protein binding"/>
    <property type="evidence" value="ECO:0007669"/>
    <property type="project" value="TreeGrafter"/>
</dbReference>
<keyword evidence="6 12" id="KW-0732">Signal</keyword>
<dbReference type="GO" id="GO:0060070">
    <property type="term" value="P:canonical Wnt signaling pathway"/>
    <property type="evidence" value="ECO:0007669"/>
    <property type="project" value="TreeGrafter"/>
</dbReference>
<dbReference type="GO" id="GO:0005615">
    <property type="term" value="C:extracellular space"/>
    <property type="evidence" value="ECO:0007669"/>
    <property type="project" value="TreeGrafter"/>
</dbReference>
<dbReference type="InterPro" id="IPR020067">
    <property type="entry name" value="Frizzled_dom"/>
</dbReference>
<dbReference type="SUPFAM" id="SSF50242">
    <property type="entry name" value="TIMP-like"/>
    <property type="match status" value="1"/>
</dbReference>
<proteinExistence type="inferred from homology"/>
<dbReference type="GO" id="GO:0090090">
    <property type="term" value="P:negative regulation of canonical Wnt signaling pathway"/>
    <property type="evidence" value="ECO:0007669"/>
    <property type="project" value="UniProtKB-ARBA"/>
</dbReference>
<dbReference type="PANTHER" id="PTHR11309">
    <property type="entry name" value="FRIZZLED"/>
    <property type="match status" value="1"/>
</dbReference>
<keyword evidence="8 10" id="KW-1015">Disulfide bond</keyword>
<evidence type="ECO:0000256" key="12">
    <source>
        <dbReference type="SAM" id="SignalP"/>
    </source>
</evidence>
<keyword evidence="14" id="KW-1185">Reference proteome</keyword>
<dbReference type="SMART" id="SM00643">
    <property type="entry name" value="C345C"/>
    <property type="match status" value="1"/>
</dbReference>
<keyword evidence="3" id="KW-0217">Developmental protein</keyword>
<evidence type="ECO:0000256" key="2">
    <source>
        <dbReference type="ARBA" id="ARBA00010054"/>
    </source>
</evidence>